<dbReference type="InterPro" id="IPR012341">
    <property type="entry name" value="6hp_glycosidase-like_sf"/>
</dbReference>
<dbReference type="GO" id="GO:0005975">
    <property type="term" value="P:carbohydrate metabolic process"/>
    <property type="evidence" value="ECO:0007669"/>
    <property type="project" value="InterPro"/>
</dbReference>
<keyword evidence="5" id="KW-0418">Kinase</keyword>
<dbReference type="InterPro" id="IPR007822">
    <property type="entry name" value="LANC-like"/>
</dbReference>
<dbReference type="PANTHER" id="PTHR43289:SF6">
    <property type="entry name" value="SERINE_THREONINE-PROTEIN KINASE NEKL-3"/>
    <property type="match status" value="1"/>
</dbReference>
<dbReference type="AlphaFoldDB" id="A0A3Q9KAH2"/>
<dbReference type="SMART" id="SM00220">
    <property type="entry name" value="S_TKc"/>
    <property type="match status" value="1"/>
</dbReference>
<dbReference type="GO" id="GO:0005524">
    <property type="term" value="F:ATP binding"/>
    <property type="evidence" value="ECO:0007669"/>
    <property type="project" value="UniProtKB-KW"/>
</dbReference>
<dbReference type="Pfam" id="PF25816">
    <property type="entry name" value="RamC_N"/>
    <property type="match status" value="1"/>
</dbReference>
<dbReference type="RefSeq" id="WP_127151548.1">
    <property type="nucleotide sequence ID" value="NZ_CP029042.1"/>
</dbReference>
<dbReference type="NCBIfam" id="NF038151">
    <property type="entry name" value="lanthi_synth_III"/>
    <property type="match status" value="1"/>
</dbReference>
<keyword evidence="2" id="KW-0723">Serine/threonine-protein kinase</keyword>
<protein>
    <recommendedName>
        <fullName evidence="1">non-specific serine/threonine protein kinase</fullName>
        <ecNumber evidence="1">2.7.11.1</ecNumber>
    </recommendedName>
</protein>
<evidence type="ECO:0000256" key="6">
    <source>
        <dbReference type="ARBA" id="ARBA00022840"/>
    </source>
</evidence>
<dbReference type="InterPro" id="IPR058053">
    <property type="entry name" value="RamC_C"/>
</dbReference>
<feature type="domain" description="Protein kinase" evidence="8">
    <location>
        <begin position="262"/>
        <end position="523"/>
    </location>
</feature>
<organism evidence="9 10">
    <name type="scientific">Streptomyces lydicus</name>
    <dbReference type="NCBI Taxonomy" id="47763"/>
    <lineage>
        <taxon>Bacteria</taxon>
        <taxon>Bacillati</taxon>
        <taxon>Actinomycetota</taxon>
        <taxon>Actinomycetes</taxon>
        <taxon>Kitasatosporales</taxon>
        <taxon>Streptomycetaceae</taxon>
        <taxon>Streptomyces</taxon>
    </lineage>
</organism>
<dbReference type="Gene3D" id="1.50.10.20">
    <property type="match status" value="1"/>
</dbReference>
<reference evidence="9 10" key="1">
    <citation type="submission" date="2018-04" db="EMBL/GenBank/DDBJ databases">
        <title>Complete genome sequences of Streptomyces lydicus strain WYEC and characterization of antagonistic properties of biological control agents.</title>
        <authorList>
            <person name="Mariita R.M."/>
            <person name="Sello J.K."/>
        </authorList>
    </citation>
    <scope>NUCLEOTIDE SEQUENCE [LARGE SCALE GENOMIC DNA]</scope>
    <source>
        <strain evidence="9 10">WYEC 108</strain>
    </source>
</reference>
<accession>A0A3Q9KAH2</accession>
<dbReference type="InterPro" id="IPR011009">
    <property type="entry name" value="Kinase-like_dom_sf"/>
</dbReference>
<evidence type="ECO:0000256" key="7">
    <source>
        <dbReference type="SAM" id="MobiDB-lite"/>
    </source>
</evidence>
<evidence type="ECO:0000256" key="1">
    <source>
        <dbReference type="ARBA" id="ARBA00012513"/>
    </source>
</evidence>
<evidence type="ECO:0000313" key="9">
    <source>
        <dbReference type="EMBL" id="AZS72388.1"/>
    </source>
</evidence>
<keyword evidence="6" id="KW-0067">ATP-binding</keyword>
<dbReference type="Gene3D" id="1.10.510.10">
    <property type="entry name" value="Transferase(Phosphotransferase) domain 1"/>
    <property type="match status" value="1"/>
</dbReference>
<dbReference type="EMBL" id="CP029042">
    <property type="protein sequence ID" value="AZS72388.1"/>
    <property type="molecule type" value="Genomic_DNA"/>
</dbReference>
<dbReference type="SUPFAM" id="SSF56112">
    <property type="entry name" value="Protein kinase-like (PK-like)"/>
    <property type="match status" value="1"/>
</dbReference>
<feature type="region of interest" description="Disordered" evidence="7">
    <location>
        <begin position="1"/>
        <end position="39"/>
    </location>
</feature>
<sequence>MSYVDRGTGVRAHSAPSAPLNEDSPRARNNGGGEVDPNYGPYIVADSNWYEPLERCDDAASRFSLTKREFPAEWKRDQHGVWEVLTPVGGQQLPEQGWKIHITATPDTAEEMIEQTWSVCRRLNLPWKFLRSRRITTMLNSKYANRAASGKVVTVYPRDAEELHSALTELDAVLGGRPGPYVLSDHRWNKGPVSVRYGAFALLWCELPDGSRVPALHDPQGNAVPDRRRPAFTVPEWAETPGFLATSLATAAEDTAATLNGYTVLKALHFSNGGGVYLATAPDGTQVVLKEARPYAGLDAAGADAVHRLRNEWSALKTAGHLPFVPRPIDYFTAWEHHYLAMEHIQGQSLSAWMGRDYPLTHHAPDERARAEYTALALDYLGQAEAAIETLHKAGLAFGDLHPHNILIRDDGTVALVDFEIATAVDTERTAVLGAPGFIDPSLTNARESDLYSLGCCQLSAFVPLTGLVQRTPAVVGHLIEMATTAFPTLPAAYVERMAERLALSPSMRPHLPGHRADAVPALTPPRADSLLRGIGRSADTTRADRLFPGDIAEHREGAALGLAYGTPGVLLAQLSAGSSVDPEHLAWLEHAARRAPARTPLGLYDGLAGTAWLLHRLDNPLGEELIDRILSSQLPSSPGLFNGLTGIAHLLLDAGVRDEALKLAAAVRELIGENGVLDRPGLMYGWSGPAVLLARCARLTGDEEWAEAAAAAVRADLKHARQWDGTLQMSSSQRLLPYLAEGSAGVALAAMALPEPQAAAIGADDIVAGAARATAVQTVVQGGLFNGRAGNIYFLSHAAAHIRQARSWAENQLRLLSLHVADHDGGQALFGDQLLRLSVDLATGSAGVLLAMEAAKTPGARLLPGAHPDQG</sequence>
<dbReference type="InterPro" id="IPR000719">
    <property type="entry name" value="Prot_kinase_dom"/>
</dbReference>
<dbReference type="InterPro" id="IPR057929">
    <property type="entry name" value="RamC_N"/>
</dbReference>
<name>A0A3Q9KAH2_9ACTN</name>
<evidence type="ECO:0000256" key="2">
    <source>
        <dbReference type="ARBA" id="ARBA00022527"/>
    </source>
</evidence>
<evidence type="ECO:0000313" key="10">
    <source>
        <dbReference type="Proteomes" id="UP000275579"/>
    </source>
</evidence>
<keyword evidence="4" id="KW-0547">Nucleotide-binding</keyword>
<dbReference type="InterPro" id="IPR053524">
    <property type="entry name" value="Aerial_hyphae_peptide-synth"/>
</dbReference>
<evidence type="ECO:0000256" key="3">
    <source>
        <dbReference type="ARBA" id="ARBA00022679"/>
    </source>
</evidence>
<keyword evidence="3" id="KW-0808">Transferase</keyword>
<dbReference type="EC" id="2.7.11.1" evidence="1"/>
<gene>
    <name evidence="9" type="ORF">DDE74_16710</name>
</gene>
<evidence type="ECO:0000256" key="4">
    <source>
        <dbReference type="ARBA" id="ARBA00022741"/>
    </source>
</evidence>
<dbReference type="PANTHER" id="PTHR43289">
    <property type="entry name" value="MITOGEN-ACTIVATED PROTEIN KINASE KINASE KINASE 20-RELATED"/>
    <property type="match status" value="1"/>
</dbReference>
<evidence type="ECO:0000259" key="8">
    <source>
        <dbReference type="PROSITE" id="PS50011"/>
    </source>
</evidence>
<dbReference type="GO" id="GO:0031179">
    <property type="term" value="P:peptide modification"/>
    <property type="evidence" value="ECO:0007669"/>
    <property type="project" value="InterPro"/>
</dbReference>
<proteinExistence type="predicted"/>
<dbReference type="SUPFAM" id="SSF158745">
    <property type="entry name" value="LanC-like"/>
    <property type="match status" value="1"/>
</dbReference>
<dbReference type="PROSITE" id="PS50011">
    <property type="entry name" value="PROTEIN_KINASE_DOM"/>
    <property type="match status" value="1"/>
</dbReference>
<dbReference type="Pfam" id="PF00069">
    <property type="entry name" value="Pkinase"/>
    <property type="match status" value="1"/>
</dbReference>
<evidence type="ECO:0000256" key="5">
    <source>
        <dbReference type="ARBA" id="ARBA00022777"/>
    </source>
</evidence>
<dbReference type="CDD" id="cd04791">
    <property type="entry name" value="LanC_SerThrkinase"/>
    <property type="match status" value="1"/>
</dbReference>
<dbReference type="Gene3D" id="1.50.10.10">
    <property type="match status" value="1"/>
</dbReference>
<dbReference type="SMART" id="SM01260">
    <property type="entry name" value="LANC_like"/>
    <property type="match status" value="1"/>
</dbReference>
<dbReference type="Proteomes" id="UP000275579">
    <property type="component" value="Chromosome"/>
</dbReference>
<dbReference type="GO" id="GO:0004674">
    <property type="term" value="F:protein serine/threonine kinase activity"/>
    <property type="evidence" value="ECO:0007669"/>
    <property type="project" value="UniProtKB-KW"/>
</dbReference>